<evidence type="ECO:0000313" key="3">
    <source>
        <dbReference type="Proteomes" id="UP001159405"/>
    </source>
</evidence>
<name>A0ABN8R9K9_9CNID</name>
<keyword evidence="3" id="KW-1185">Reference proteome</keyword>
<feature type="transmembrane region" description="Helical" evidence="1">
    <location>
        <begin position="320"/>
        <end position="339"/>
    </location>
</feature>
<feature type="transmembrane region" description="Helical" evidence="1">
    <location>
        <begin position="46"/>
        <end position="67"/>
    </location>
</feature>
<organism evidence="2 3">
    <name type="scientific">Porites lobata</name>
    <dbReference type="NCBI Taxonomy" id="104759"/>
    <lineage>
        <taxon>Eukaryota</taxon>
        <taxon>Metazoa</taxon>
        <taxon>Cnidaria</taxon>
        <taxon>Anthozoa</taxon>
        <taxon>Hexacorallia</taxon>
        <taxon>Scleractinia</taxon>
        <taxon>Fungiina</taxon>
        <taxon>Poritidae</taxon>
        <taxon>Porites</taxon>
    </lineage>
</organism>
<dbReference type="EMBL" id="CALNXK010000188">
    <property type="protein sequence ID" value="CAH3174154.1"/>
    <property type="molecule type" value="Genomic_DNA"/>
</dbReference>
<feature type="transmembrane region" description="Helical" evidence="1">
    <location>
        <begin position="177"/>
        <end position="197"/>
    </location>
</feature>
<keyword evidence="1" id="KW-0472">Membrane</keyword>
<protein>
    <recommendedName>
        <fullName evidence="4">Transmembrane protein</fullName>
    </recommendedName>
</protein>
<comment type="caution">
    <text evidence="2">The sequence shown here is derived from an EMBL/GenBank/DDBJ whole genome shotgun (WGS) entry which is preliminary data.</text>
</comment>
<feature type="transmembrane region" description="Helical" evidence="1">
    <location>
        <begin position="73"/>
        <end position="101"/>
    </location>
</feature>
<reference evidence="2 3" key="1">
    <citation type="submission" date="2022-05" db="EMBL/GenBank/DDBJ databases">
        <authorList>
            <consortium name="Genoscope - CEA"/>
            <person name="William W."/>
        </authorList>
    </citation>
    <scope>NUCLEOTIDE SEQUENCE [LARGE SCALE GENOMIC DNA]</scope>
</reference>
<sequence>MASGDDSSETEEDYVSLEGDPLLPHNRQQIDFRSGRETLQRSKCDTLVLAIFKICFCSLGLWGHQLWNYIPRVLVGAIVVYQAVYDFYVVLGCPGFDCGFLQNSTDKNKTSHHKDDRKIANALYTIVTVAAVISYFLFIGCFIATGRNTYVALITPSESLDANNNDLDKKNVHCLCFAFTVITTLFLCSVAVFYAIIWSQPRNSFFDILATGVGAQFFAQWTAITTCHVFAVSSFALGTFAQDAFRHIQNLEQNKTLDDVIDIYENLCTVVFNTVSAYSVWFVVHWFSYGAGVVLSVIYISKEFLERNKYGTPTLNLVYLGLFFVCHVYLFLLPCMFAARITNSCSGIWEKINCSTNDDWNEGHPLKDRNQLTMFVAYAERRRCGFKVGRITFNTSLAWLSFFFGLTGLLYHFF</sequence>
<gene>
    <name evidence="2" type="ORF">PLOB_00014623</name>
</gene>
<proteinExistence type="predicted"/>
<feature type="transmembrane region" description="Helical" evidence="1">
    <location>
        <begin position="391"/>
        <end position="413"/>
    </location>
</feature>
<evidence type="ECO:0000256" key="1">
    <source>
        <dbReference type="SAM" id="Phobius"/>
    </source>
</evidence>
<evidence type="ECO:0000313" key="2">
    <source>
        <dbReference type="EMBL" id="CAH3174154.1"/>
    </source>
</evidence>
<feature type="transmembrane region" description="Helical" evidence="1">
    <location>
        <begin position="280"/>
        <end position="300"/>
    </location>
</feature>
<keyword evidence="1" id="KW-0812">Transmembrane</keyword>
<dbReference type="Proteomes" id="UP001159405">
    <property type="component" value="Unassembled WGS sequence"/>
</dbReference>
<evidence type="ECO:0008006" key="4">
    <source>
        <dbReference type="Google" id="ProtNLM"/>
    </source>
</evidence>
<accession>A0ABN8R9K9</accession>
<feature type="transmembrane region" description="Helical" evidence="1">
    <location>
        <begin position="122"/>
        <end position="145"/>
    </location>
</feature>
<keyword evidence="1" id="KW-1133">Transmembrane helix</keyword>